<keyword evidence="2" id="KW-1185">Reference proteome</keyword>
<reference evidence="1 2" key="1">
    <citation type="submission" date="2021-12" db="EMBL/GenBank/DDBJ databases">
        <title>Genome sequence of Kibdelosporangium philippinense ATCC 49844.</title>
        <authorList>
            <person name="Fedorov E.A."/>
            <person name="Omeragic M."/>
            <person name="Shalygina K.F."/>
            <person name="Maclea K.S."/>
        </authorList>
    </citation>
    <scope>NUCLEOTIDE SEQUENCE [LARGE SCALE GENOMIC DNA]</scope>
    <source>
        <strain evidence="1 2">ATCC 49844</strain>
    </source>
</reference>
<dbReference type="EMBL" id="JAJVCN010000003">
    <property type="protein sequence ID" value="MCE7009035.1"/>
    <property type="molecule type" value="Genomic_DNA"/>
</dbReference>
<dbReference type="Proteomes" id="UP001521150">
    <property type="component" value="Unassembled WGS sequence"/>
</dbReference>
<gene>
    <name evidence="1" type="ORF">LWC34_40415</name>
</gene>
<name>A0ABS8ZMU9_9PSEU</name>
<evidence type="ECO:0000313" key="2">
    <source>
        <dbReference type="Proteomes" id="UP001521150"/>
    </source>
</evidence>
<accession>A0ABS8ZMU9</accession>
<proteinExistence type="predicted"/>
<dbReference type="RefSeq" id="WP_380208826.1">
    <property type="nucleotide sequence ID" value="NZ_JBHSJQ010000026.1"/>
</dbReference>
<evidence type="ECO:0000313" key="1">
    <source>
        <dbReference type="EMBL" id="MCE7009035.1"/>
    </source>
</evidence>
<organism evidence="1 2">
    <name type="scientific">Kibdelosporangium philippinense</name>
    <dbReference type="NCBI Taxonomy" id="211113"/>
    <lineage>
        <taxon>Bacteria</taxon>
        <taxon>Bacillati</taxon>
        <taxon>Actinomycetota</taxon>
        <taxon>Actinomycetes</taxon>
        <taxon>Pseudonocardiales</taxon>
        <taxon>Pseudonocardiaceae</taxon>
        <taxon>Kibdelosporangium</taxon>
    </lineage>
</organism>
<sequence length="144" mass="16290">MEKYIVKHVCCRLAESGMKIPAEIVSYLGDETAASAPYLHIELEIRADIVEYIDRLSRQAETHGSLWVGELIMNYSNSRRQITNAYSFFGYRWLRINYFFDIDNLRGSSNFSTDHVSLPVGRNVATADIDALTDEGYGDPEAAT</sequence>
<protein>
    <submittedName>
        <fullName evidence="1">Uncharacterized protein</fullName>
    </submittedName>
</protein>
<comment type="caution">
    <text evidence="1">The sequence shown here is derived from an EMBL/GenBank/DDBJ whole genome shotgun (WGS) entry which is preliminary data.</text>
</comment>